<evidence type="ECO:0000313" key="1">
    <source>
        <dbReference type="EMBL" id="TFF29724.1"/>
    </source>
</evidence>
<organism evidence="1 2">
    <name type="scientific">Mucilaginibacter psychrotolerans</name>
    <dbReference type="NCBI Taxonomy" id="1524096"/>
    <lineage>
        <taxon>Bacteria</taxon>
        <taxon>Pseudomonadati</taxon>
        <taxon>Bacteroidota</taxon>
        <taxon>Sphingobacteriia</taxon>
        <taxon>Sphingobacteriales</taxon>
        <taxon>Sphingobacteriaceae</taxon>
        <taxon>Mucilaginibacter</taxon>
    </lineage>
</organism>
<evidence type="ECO:0000313" key="2">
    <source>
        <dbReference type="Proteomes" id="UP000297540"/>
    </source>
</evidence>
<dbReference type="AlphaFoldDB" id="A0A4Y8RWY1"/>
<dbReference type="Proteomes" id="UP000297540">
    <property type="component" value="Unassembled WGS sequence"/>
</dbReference>
<proteinExistence type="predicted"/>
<comment type="caution">
    <text evidence="1">The sequence shown here is derived from an EMBL/GenBank/DDBJ whole genome shotgun (WGS) entry which is preliminary data.</text>
</comment>
<dbReference type="RefSeq" id="WP_134738005.1">
    <property type="nucleotide sequence ID" value="NZ_SOZE01000071.1"/>
</dbReference>
<accession>A0A4Y8RWY1</accession>
<dbReference type="EMBL" id="SOZE01000071">
    <property type="protein sequence ID" value="TFF29724.1"/>
    <property type="molecule type" value="Genomic_DNA"/>
</dbReference>
<keyword evidence="2" id="KW-1185">Reference proteome</keyword>
<gene>
    <name evidence="1" type="ORF">E2R66_28035</name>
</gene>
<name>A0A4Y8RWY1_9SPHI</name>
<protein>
    <submittedName>
        <fullName evidence="1">Uncharacterized protein</fullName>
    </submittedName>
</protein>
<reference evidence="1 2" key="1">
    <citation type="journal article" date="2017" name="Int. J. Syst. Evol. Microbiol.">
        <title>Mucilaginibacterpsychrotolerans sp. nov., isolated from peatlands.</title>
        <authorList>
            <person name="Deng Y."/>
            <person name="Shen L."/>
            <person name="Xu B."/>
            <person name="Liu Y."/>
            <person name="Gu Z."/>
            <person name="Liu H."/>
            <person name="Zhou Y."/>
        </authorList>
    </citation>
    <scope>NUCLEOTIDE SEQUENCE [LARGE SCALE GENOMIC DNA]</scope>
    <source>
        <strain evidence="1 2">NH7-4</strain>
    </source>
</reference>
<sequence length="141" mass="15149">MRKKLTIKFSAAELQELVSIIPEENADKKKLKDLVATVILNSIRPVKQSSTELSAAGGAAPDPVMQLIVHILSQRTGFPESDFTPDTVLSSKGMTDSKITQLIGFLNQYIQSVNGSTIGAGEISTGDTVQSVYDLVQTKTP</sequence>